<dbReference type="CDD" id="cd22235">
    <property type="entry name" value="RHH_CopG_archaea"/>
    <property type="match status" value="1"/>
</dbReference>
<gene>
    <name evidence="1" type="ORF">COT44_01670</name>
</gene>
<dbReference type="AlphaFoldDB" id="A0A2M6XDJ5"/>
<comment type="caution">
    <text evidence="1">The sequence shown here is derived from an EMBL/GenBank/DDBJ whole genome shotgun (WGS) entry which is preliminary data.</text>
</comment>
<dbReference type="EMBL" id="PEYO01000008">
    <property type="protein sequence ID" value="PIU03722.1"/>
    <property type="molecule type" value="Genomic_DNA"/>
</dbReference>
<evidence type="ECO:0008006" key="3">
    <source>
        <dbReference type="Google" id="ProtNLM"/>
    </source>
</evidence>
<accession>A0A2M6XDJ5</accession>
<organism evidence="1 2">
    <name type="scientific">Candidatus Shapirobacteria bacterium CG08_land_8_20_14_0_20_39_18</name>
    <dbReference type="NCBI Taxonomy" id="1974883"/>
    <lineage>
        <taxon>Bacteria</taxon>
        <taxon>Candidatus Shapironibacteriota</taxon>
    </lineage>
</organism>
<evidence type="ECO:0000313" key="1">
    <source>
        <dbReference type="EMBL" id="PIU03722.1"/>
    </source>
</evidence>
<name>A0A2M6XDJ5_9BACT</name>
<proteinExistence type="predicted"/>
<dbReference type="Proteomes" id="UP000228996">
    <property type="component" value="Unassembled WGS sequence"/>
</dbReference>
<protein>
    <recommendedName>
        <fullName evidence="3">Ribbon-helix-helix protein CopG domain-containing protein</fullName>
    </recommendedName>
</protein>
<evidence type="ECO:0000313" key="2">
    <source>
        <dbReference type="Proteomes" id="UP000228996"/>
    </source>
</evidence>
<reference evidence="2" key="1">
    <citation type="submission" date="2017-09" db="EMBL/GenBank/DDBJ databases">
        <title>Depth-based differentiation of microbial function through sediment-hosted aquifers and enrichment of novel symbionts in the deep terrestrial subsurface.</title>
        <authorList>
            <person name="Probst A.J."/>
            <person name="Ladd B."/>
            <person name="Jarett J.K."/>
            <person name="Geller-Mcgrath D.E."/>
            <person name="Sieber C.M.K."/>
            <person name="Emerson J.B."/>
            <person name="Anantharaman K."/>
            <person name="Thomas B.C."/>
            <person name="Malmstrom R."/>
            <person name="Stieglmeier M."/>
            <person name="Klingl A."/>
            <person name="Woyke T."/>
            <person name="Ryan C.M."/>
            <person name="Banfield J.F."/>
        </authorList>
    </citation>
    <scope>NUCLEOTIDE SEQUENCE [LARGE SCALE GENOMIC DNA]</scope>
</reference>
<sequence length="90" mass="10150">MANINGTITTNISLSEEDWKALKYLAAEYKTSMAEIIRQGVKVVLAGLSKPKYGSPEWWVKANLEAQKDFTTGEFNKFDSVEKLLADLHR</sequence>